<sequence length="336" mass="37955">MTAFNTYDEAVNQAIGQKNLLVGNGLSIAFSDNFKYAKLFDAANFEDNNPKIAAIFKALNTKDFETVAGAILIARNISHELGNDDFAKELDQKIEELKNNLIEAVKNTHPEDKNCVTDDQCKNIQKFLSSFFEDEGCVYSLNYDALLYWALLRWFTNSPTKGKFADGFGAPDNGSVYFLGDMCPKPVNFLFPHDALFLFEENGDVLKPQAAIKEKKLLEIITNNMEQGSFPLFVSDGSHSQKLKAIRKSFYLNYAFEKIGTAKENFFIFGHSMDLASDGHIIEKIFRNEEIKNIYASFNSSRDAIEGKLLQLRAHVNRDDSNLKLHTYPASTVLCW</sequence>
<evidence type="ECO:0000313" key="2">
    <source>
        <dbReference type="Proteomes" id="UP000655037"/>
    </source>
</evidence>
<proteinExistence type="predicted"/>
<dbReference type="RefSeq" id="WP_194416687.1">
    <property type="nucleotide sequence ID" value="NZ_JACXXJ020000005.1"/>
</dbReference>
<dbReference type="Pfam" id="PF16263">
    <property type="entry name" value="DUF4917"/>
    <property type="match status" value="1"/>
</dbReference>
<reference evidence="1" key="1">
    <citation type="submission" date="2020-11" db="EMBL/GenBank/DDBJ databases">
        <title>Agrobacterium vitis strain K377 genome.</title>
        <authorList>
            <person name="Xi H."/>
        </authorList>
    </citation>
    <scope>NUCLEOTIDE SEQUENCE</scope>
    <source>
        <strain evidence="1">K377</strain>
    </source>
</reference>
<accession>A0AAE2RC61</accession>
<dbReference type="AlphaFoldDB" id="A0AAE2RC61"/>
<gene>
    <name evidence="1" type="ORF">IEI95_015510</name>
</gene>
<dbReference type="InterPro" id="IPR032581">
    <property type="entry name" value="DUF4917"/>
</dbReference>
<protein>
    <submittedName>
        <fullName evidence="1">DUF4917 family protein</fullName>
    </submittedName>
</protein>
<evidence type="ECO:0000313" key="1">
    <source>
        <dbReference type="EMBL" id="MBF2715626.1"/>
    </source>
</evidence>
<dbReference type="EMBL" id="JACXXJ020000005">
    <property type="protein sequence ID" value="MBF2715626.1"/>
    <property type="molecule type" value="Genomic_DNA"/>
</dbReference>
<name>A0AAE2RC61_AGRVI</name>
<organism evidence="1 2">
    <name type="scientific">Agrobacterium vitis</name>
    <name type="common">Rhizobium vitis</name>
    <dbReference type="NCBI Taxonomy" id="373"/>
    <lineage>
        <taxon>Bacteria</taxon>
        <taxon>Pseudomonadati</taxon>
        <taxon>Pseudomonadota</taxon>
        <taxon>Alphaproteobacteria</taxon>
        <taxon>Hyphomicrobiales</taxon>
        <taxon>Rhizobiaceae</taxon>
        <taxon>Rhizobium/Agrobacterium group</taxon>
        <taxon>Agrobacterium</taxon>
    </lineage>
</organism>
<comment type="caution">
    <text evidence="1">The sequence shown here is derived from an EMBL/GenBank/DDBJ whole genome shotgun (WGS) entry which is preliminary data.</text>
</comment>
<dbReference type="Proteomes" id="UP000655037">
    <property type="component" value="Unassembled WGS sequence"/>
</dbReference>